<name>A0ABV4MZY7_9VIBR</name>
<dbReference type="PANTHER" id="PTHR43877:SF2">
    <property type="entry name" value="AMINOALKYLPHOSPHONATE N-ACETYLTRANSFERASE-RELATED"/>
    <property type="match status" value="1"/>
</dbReference>
<dbReference type="InterPro" id="IPR050832">
    <property type="entry name" value="Bact_Acetyltransf"/>
</dbReference>
<sequence>MITIRKAVESDAQDIFDIRSRAIIEKCSAYYSEEQLSIWTQGGMSDGFINDVAETFHVSEVDGRVIGSGKINTETGMVDAIFVDPDFAGKGAAKQMLQFLEELAIQYKLPLMKLESTLNAAAFYRSCGFIGDELSTYHSPRGISLDCIPMEKLLAPSTL</sequence>
<dbReference type="EMBL" id="JBFSSG010000045">
    <property type="protein sequence ID" value="MEZ8722846.1"/>
    <property type="molecule type" value="Genomic_DNA"/>
</dbReference>
<comment type="caution">
    <text evidence="4">The sequence shown here is derived from an EMBL/GenBank/DDBJ whole genome shotgun (WGS) entry which is preliminary data.</text>
</comment>
<dbReference type="GO" id="GO:0016746">
    <property type="term" value="F:acyltransferase activity"/>
    <property type="evidence" value="ECO:0007669"/>
    <property type="project" value="UniProtKB-KW"/>
</dbReference>
<dbReference type="EC" id="2.3.-.-" evidence="4"/>
<evidence type="ECO:0000313" key="5">
    <source>
        <dbReference type="Proteomes" id="UP001570071"/>
    </source>
</evidence>
<evidence type="ECO:0000256" key="2">
    <source>
        <dbReference type="ARBA" id="ARBA00023315"/>
    </source>
</evidence>
<dbReference type="PROSITE" id="PS51186">
    <property type="entry name" value="GNAT"/>
    <property type="match status" value="1"/>
</dbReference>
<proteinExistence type="predicted"/>
<dbReference type="CDD" id="cd04301">
    <property type="entry name" value="NAT_SF"/>
    <property type="match status" value="1"/>
</dbReference>
<protein>
    <submittedName>
        <fullName evidence="4">GNAT family N-acetyltransferase</fullName>
        <ecNumber evidence="4">2.3.-.-</ecNumber>
    </submittedName>
</protein>
<dbReference type="InterPro" id="IPR016181">
    <property type="entry name" value="Acyl_CoA_acyltransferase"/>
</dbReference>
<organism evidence="4 5">
    <name type="scientific">Vibrio pomeroyi</name>
    <dbReference type="NCBI Taxonomy" id="198832"/>
    <lineage>
        <taxon>Bacteria</taxon>
        <taxon>Pseudomonadati</taxon>
        <taxon>Pseudomonadota</taxon>
        <taxon>Gammaproteobacteria</taxon>
        <taxon>Vibrionales</taxon>
        <taxon>Vibrionaceae</taxon>
        <taxon>Vibrio</taxon>
    </lineage>
</organism>
<reference evidence="4 5" key="1">
    <citation type="journal article" date="2024" name="ISME J.">
        <title>Tailless and filamentous prophages are predominant in marine Vibrio.</title>
        <authorList>
            <person name="Steensen K."/>
            <person name="Seneca J."/>
            <person name="Bartlau N."/>
            <person name="Yu X.A."/>
            <person name="Hussain F.A."/>
            <person name="Polz M.F."/>
        </authorList>
    </citation>
    <scope>NUCLEOTIDE SEQUENCE [LARGE SCALE GENOMIC DNA]</scope>
    <source>
        <strain evidence="4 5">10N.239.312.F12</strain>
    </source>
</reference>
<dbReference type="InterPro" id="IPR000182">
    <property type="entry name" value="GNAT_dom"/>
</dbReference>
<dbReference type="Pfam" id="PF00583">
    <property type="entry name" value="Acetyltransf_1"/>
    <property type="match status" value="1"/>
</dbReference>
<dbReference type="SUPFAM" id="SSF55729">
    <property type="entry name" value="Acyl-CoA N-acyltransferases (Nat)"/>
    <property type="match status" value="1"/>
</dbReference>
<dbReference type="PANTHER" id="PTHR43877">
    <property type="entry name" value="AMINOALKYLPHOSPHONATE N-ACETYLTRANSFERASE-RELATED-RELATED"/>
    <property type="match status" value="1"/>
</dbReference>
<feature type="domain" description="N-acetyltransferase" evidence="3">
    <location>
        <begin position="2"/>
        <end position="155"/>
    </location>
</feature>
<evidence type="ECO:0000256" key="1">
    <source>
        <dbReference type="ARBA" id="ARBA00022679"/>
    </source>
</evidence>
<accession>A0ABV4MZY7</accession>
<keyword evidence="2 4" id="KW-0012">Acyltransferase</keyword>
<dbReference type="Gene3D" id="3.40.630.30">
    <property type="match status" value="1"/>
</dbReference>
<dbReference type="RefSeq" id="WP_372124860.1">
    <property type="nucleotide sequence ID" value="NZ_JBFSSG010000045.1"/>
</dbReference>
<keyword evidence="5" id="KW-1185">Reference proteome</keyword>
<evidence type="ECO:0000259" key="3">
    <source>
        <dbReference type="PROSITE" id="PS51186"/>
    </source>
</evidence>
<evidence type="ECO:0000313" key="4">
    <source>
        <dbReference type="EMBL" id="MEZ8722846.1"/>
    </source>
</evidence>
<dbReference type="Proteomes" id="UP001570071">
    <property type="component" value="Unassembled WGS sequence"/>
</dbReference>
<gene>
    <name evidence="4" type="ORF">AB6D66_17365</name>
</gene>
<keyword evidence="1 4" id="KW-0808">Transferase</keyword>